<accession>A0A832ZWS5</accession>
<evidence type="ECO:0000313" key="5">
    <source>
        <dbReference type="EMBL" id="HIQ24179.1"/>
    </source>
</evidence>
<dbReference type="GO" id="GO:0030488">
    <property type="term" value="P:tRNA methylation"/>
    <property type="evidence" value="ECO:0007669"/>
    <property type="project" value="InterPro"/>
</dbReference>
<dbReference type="PIRSF" id="PIRSF018978">
    <property type="entry name" value="tRNA_m1G_mtfrase_arc_prd"/>
    <property type="match status" value="1"/>
</dbReference>
<sequence length="384" mass="43557">MSLLTPILSRGSRAMKCLTVADPRRCCCERCYKELPRYRLLDALQNRGWYSLGSLVYLDSGRVKSNPFQELLVRILSWGGGFIEASRWTGSERFCEEYRGAVFRYIAGRGGSRADAVYTPEADWRSELLQRLPEPLPLIVIDLSLVDKHVAMTELRSLRRQVGATLGVVRRYLWDRHLLLAGGPPGVYEWLRMFIGRGLVDYSLLPSDEAALLRGARRIILLDPSAEQELMPNDVLVGDAFIIGGIVDRLPRPGETRRLVLRGLAEPRKLTLRGSIHGVPSRLNMLAEIILKARYETCGDIEEAIRSVMSPRDARLRAYVELARWSRGKRRKVPWSLYEKLASWLPLSPRDFVRAARMAGLEVEEEPANISGRGQAQRTDCRDL</sequence>
<evidence type="ECO:0000256" key="2">
    <source>
        <dbReference type="ARBA" id="ARBA00022679"/>
    </source>
</evidence>
<dbReference type="EMBL" id="DQVR01000086">
    <property type="protein sequence ID" value="HIQ24179.1"/>
    <property type="molecule type" value="Genomic_DNA"/>
</dbReference>
<keyword evidence="3" id="KW-0949">S-adenosyl-L-methionine</keyword>
<dbReference type="AlphaFoldDB" id="A0A832ZWS5"/>
<evidence type="ECO:0000256" key="1">
    <source>
        <dbReference type="ARBA" id="ARBA00022603"/>
    </source>
</evidence>
<gene>
    <name evidence="5" type="ORF">EYH50_03930</name>
</gene>
<evidence type="ECO:0000256" key="3">
    <source>
        <dbReference type="ARBA" id="ARBA00022691"/>
    </source>
</evidence>
<dbReference type="InterPro" id="IPR038459">
    <property type="entry name" value="MT_TRM10-typ_sf"/>
</dbReference>
<dbReference type="Pfam" id="PF04252">
    <property type="entry name" value="SFM1-like"/>
    <property type="match status" value="1"/>
</dbReference>
<organism evidence="5 6">
    <name type="scientific">Pyrodictium delaneyi</name>
    <dbReference type="NCBI Taxonomy" id="1273541"/>
    <lineage>
        <taxon>Archaea</taxon>
        <taxon>Thermoproteota</taxon>
        <taxon>Thermoprotei</taxon>
        <taxon>Desulfurococcales</taxon>
        <taxon>Pyrodictiaceae</taxon>
        <taxon>Pyrodictium</taxon>
    </lineage>
</organism>
<protein>
    <recommendedName>
        <fullName evidence="4">SAM-dependent MTase TRM10-type domain-containing protein</fullName>
    </recommendedName>
</protein>
<dbReference type="InterPro" id="IPR007364">
    <property type="entry name" value="SFM1-like"/>
</dbReference>
<evidence type="ECO:0000259" key="4">
    <source>
        <dbReference type="PROSITE" id="PS51675"/>
    </source>
</evidence>
<reference evidence="5" key="1">
    <citation type="journal article" date="2020" name="ISME J.">
        <title>Gammaproteobacteria mediating utilization of methyl-, sulfur- and petroleum organic compounds in deep ocean hydrothermal plumes.</title>
        <authorList>
            <person name="Zhou Z."/>
            <person name="Liu Y."/>
            <person name="Pan J."/>
            <person name="Cron B.R."/>
            <person name="Toner B.M."/>
            <person name="Anantharaman K."/>
            <person name="Breier J.A."/>
            <person name="Dick G.J."/>
            <person name="Li M."/>
        </authorList>
    </citation>
    <scope>NUCLEOTIDE SEQUENCE</scope>
    <source>
        <strain evidence="5">SZUA-1523</strain>
    </source>
</reference>
<name>A0A832ZWS5_9CREN</name>
<comment type="caution">
    <text evidence="5">The sequence shown here is derived from an EMBL/GenBank/DDBJ whole genome shotgun (WGS) entry which is preliminary data.</text>
</comment>
<keyword evidence="2" id="KW-0808">Transferase</keyword>
<dbReference type="GO" id="GO:0008175">
    <property type="term" value="F:tRNA methyltransferase activity"/>
    <property type="evidence" value="ECO:0007669"/>
    <property type="project" value="InterPro"/>
</dbReference>
<dbReference type="Gene3D" id="3.40.1280.30">
    <property type="match status" value="1"/>
</dbReference>
<dbReference type="InterPro" id="IPR028564">
    <property type="entry name" value="MT_TRM10-typ"/>
</dbReference>
<dbReference type="PROSITE" id="PS51675">
    <property type="entry name" value="SAM_MT_TRM10"/>
    <property type="match status" value="1"/>
</dbReference>
<feature type="domain" description="SAM-dependent MTase TRM10-type" evidence="4">
    <location>
        <begin position="124"/>
        <end position="316"/>
    </location>
</feature>
<dbReference type="InterPro" id="IPR016742">
    <property type="entry name" value="tRNA_m1G_mtfrase_arc"/>
</dbReference>
<proteinExistence type="predicted"/>
<dbReference type="Proteomes" id="UP000600071">
    <property type="component" value="Unassembled WGS sequence"/>
</dbReference>
<evidence type="ECO:0000313" key="6">
    <source>
        <dbReference type="Proteomes" id="UP000600071"/>
    </source>
</evidence>
<keyword evidence="1" id="KW-0489">Methyltransferase</keyword>